<feature type="chain" id="PRO_5017970691" evidence="1">
    <location>
        <begin position="23"/>
        <end position="72"/>
    </location>
</feature>
<keyword evidence="3" id="KW-1185">Reference proteome</keyword>
<organism evidence="2 3">
    <name type="scientific">Brachionus plicatilis</name>
    <name type="common">Marine rotifer</name>
    <name type="synonym">Brachionus muelleri</name>
    <dbReference type="NCBI Taxonomy" id="10195"/>
    <lineage>
        <taxon>Eukaryota</taxon>
        <taxon>Metazoa</taxon>
        <taxon>Spiralia</taxon>
        <taxon>Gnathifera</taxon>
        <taxon>Rotifera</taxon>
        <taxon>Eurotatoria</taxon>
        <taxon>Monogononta</taxon>
        <taxon>Pseudotrocha</taxon>
        <taxon>Ploima</taxon>
        <taxon>Brachionidae</taxon>
        <taxon>Brachionus</taxon>
    </lineage>
</organism>
<gene>
    <name evidence="2" type="ORF">BpHYR1_038718</name>
</gene>
<feature type="signal peptide" evidence="1">
    <location>
        <begin position="1"/>
        <end position="22"/>
    </location>
</feature>
<dbReference type="EMBL" id="REGN01001783">
    <property type="protein sequence ID" value="RNA32591.1"/>
    <property type="molecule type" value="Genomic_DNA"/>
</dbReference>
<dbReference type="Proteomes" id="UP000276133">
    <property type="component" value="Unassembled WGS sequence"/>
</dbReference>
<dbReference type="AlphaFoldDB" id="A0A3M7S9Z5"/>
<keyword evidence="1" id="KW-0732">Signal</keyword>
<evidence type="ECO:0000313" key="2">
    <source>
        <dbReference type="EMBL" id="RNA32591.1"/>
    </source>
</evidence>
<evidence type="ECO:0000313" key="3">
    <source>
        <dbReference type="Proteomes" id="UP000276133"/>
    </source>
</evidence>
<evidence type="ECO:0000256" key="1">
    <source>
        <dbReference type="SAM" id="SignalP"/>
    </source>
</evidence>
<comment type="caution">
    <text evidence="2">The sequence shown here is derived from an EMBL/GenBank/DDBJ whole genome shotgun (WGS) entry which is preliminary data.</text>
</comment>
<proteinExistence type="predicted"/>
<name>A0A3M7S9Z5_BRAPC</name>
<protein>
    <submittedName>
        <fullName evidence="2">Uncharacterized protein</fullName>
    </submittedName>
</protein>
<sequence>MNSWNFIFTLCMLILVPQITSCGALCSDVISVSVSVVDILVNFCDETFEEKKSDCIFNFEWKLLQFLVGPST</sequence>
<accession>A0A3M7S9Z5</accession>
<reference evidence="2 3" key="1">
    <citation type="journal article" date="2018" name="Sci. Rep.">
        <title>Genomic signatures of local adaptation to the degree of environmental predictability in rotifers.</title>
        <authorList>
            <person name="Franch-Gras L."/>
            <person name="Hahn C."/>
            <person name="Garcia-Roger E.M."/>
            <person name="Carmona M.J."/>
            <person name="Serra M."/>
            <person name="Gomez A."/>
        </authorList>
    </citation>
    <scope>NUCLEOTIDE SEQUENCE [LARGE SCALE GENOMIC DNA]</scope>
    <source>
        <strain evidence="2">HYR1</strain>
    </source>
</reference>